<evidence type="ECO:0000256" key="4">
    <source>
        <dbReference type="ARBA" id="ARBA00023242"/>
    </source>
</evidence>
<keyword evidence="7" id="KW-1185">Reference proteome</keyword>
<dbReference type="GO" id="GO:0009893">
    <property type="term" value="P:positive regulation of metabolic process"/>
    <property type="evidence" value="ECO:0007669"/>
    <property type="project" value="UniProtKB-ARBA"/>
</dbReference>
<dbReference type="InterPro" id="IPR052783">
    <property type="entry name" value="Metabolic/Drug-Res_Regulator"/>
</dbReference>
<feature type="domain" description="Zn(2)-C6 fungal-type" evidence="5">
    <location>
        <begin position="21"/>
        <end position="50"/>
    </location>
</feature>
<evidence type="ECO:0000256" key="2">
    <source>
        <dbReference type="ARBA" id="ARBA00023125"/>
    </source>
</evidence>
<dbReference type="InterPro" id="IPR036864">
    <property type="entry name" value="Zn2-C6_fun-type_DNA-bd_sf"/>
</dbReference>
<dbReference type="SMART" id="SM00066">
    <property type="entry name" value="GAL4"/>
    <property type="match status" value="1"/>
</dbReference>
<dbReference type="EMBL" id="KV907497">
    <property type="protein sequence ID" value="OOF97610.1"/>
    <property type="molecule type" value="Genomic_DNA"/>
</dbReference>
<dbReference type="CDD" id="cd00067">
    <property type="entry name" value="GAL4"/>
    <property type="match status" value="1"/>
</dbReference>
<reference evidence="7" key="1">
    <citation type="journal article" date="2017" name="Genome Biol.">
        <title>Comparative genomics reveals high biological diversity and specific adaptations in the industrially and medically important fungal genus Aspergillus.</title>
        <authorList>
            <person name="de Vries R.P."/>
            <person name="Riley R."/>
            <person name="Wiebenga A."/>
            <person name="Aguilar-Osorio G."/>
            <person name="Amillis S."/>
            <person name="Uchima C.A."/>
            <person name="Anderluh G."/>
            <person name="Asadollahi M."/>
            <person name="Askin M."/>
            <person name="Barry K."/>
            <person name="Battaglia E."/>
            <person name="Bayram O."/>
            <person name="Benocci T."/>
            <person name="Braus-Stromeyer S.A."/>
            <person name="Caldana C."/>
            <person name="Canovas D."/>
            <person name="Cerqueira G.C."/>
            <person name="Chen F."/>
            <person name="Chen W."/>
            <person name="Choi C."/>
            <person name="Clum A."/>
            <person name="Dos Santos R.A."/>
            <person name="Damasio A.R."/>
            <person name="Diallinas G."/>
            <person name="Emri T."/>
            <person name="Fekete E."/>
            <person name="Flipphi M."/>
            <person name="Freyberg S."/>
            <person name="Gallo A."/>
            <person name="Gournas C."/>
            <person name="Habgood R."/>
            <person name="Hainaut M."/>
            <person name="Harispe M.L."/>
            <person name="Henrissat B."/>
            <person name="Hilden K.S."/>
            <person name="Hope R."/>
            <person name="Hossain A."/>
            <person name="Karabika E."/>
            <person name="Karaffa L."/>
            <person name="Karanyi Z."/>
            <person name="Krasevec N."/>
            <person name="Kuo A."/>
            <person name="Kusch H."/>
            <person name="LaButti K."/>
            <person name="Lagendijk E.L."/>
            <person name="Lapidus A."/>
            <person name="Levasseur A."/>
            <person name="Lindquist E."/>
            <person name="Lipzen A."/>
            <person name="Logrieco A.F."/>
            <person name="MacCabe A."/>
            <person name="Maekelae M.R."/>
            <person name="Malavazi I."/>
            <person name="Melin P."/>
            <person name="Meyer V."/>
            <person name="Mielnichuk N."/>
            <person name="Miskei M."/>
            <person name="Molnar A.P."/>
            <person name="Mule G."/>
            <person name="Ngan C.Y."/>
            <person name="Orejas M."/>
            <person name="Orosz E."/>
            <person name="Ouedraogo J.P."/>
            <person name="Overkamp K.M."/>
            <person name="Park H.-S."/>
            <person name="Perrone G."/>
            <person name="Piumi F."/>
            <person name="Punt P.J."/>
            <person name="Ram A.F."/>
            <person name="Ramon A."/>
            <person name="Rauscher S."/>
            <person name="Record E."/>
            <person name="Riano-Pachon D.M."/>
            <person name="Robert V."/>
            <person name="Roehrig J."/>
            <person name="Ruller R."/>
            <person name="Salamov A."/>
            <person name="Salih N.S."/>
            <person name="Samson R.A."/>
            <person name="Sandor E."/>
            <person name="Sanguinetti M."/>
            <person name="Schuetze T."/>
            <person name="Sepcic K."/>
            <person name="Shelest E."/>
            <person name="Sherlock G."/>
            <person name="Sophianopoulou V."/>
            <person name="Squina F.M."/>
            <person name="Sun H."/>
            <person name="Susca A."/>
            <person name="Todd R.B."/>
            <person name="Tsang A."/>
            <person name="Unkles S.E."/>
            <person name="van de Wiele N."/>
            <person name="van Rossen-Uffink D."/>
            <person name="Oliveira J.V."/>
            <person name="Vesth T.C."/>
            <person name="Visser J."/>
            <person name="Yu J.-H."/>
            <person name="Zhou M."/>
            <person name="Andersen M.R."/>
            <person name="Archer D.B."/>
            <person name="Baker S.E."/>
            <person name="Benoit I."/>
            <person name="Brakhage A.A."/>
            <person name="Braus G.H."/>
            <person name="Fischer R."/>
            <person name="Frisvad J.C."/>
            <person name="Goldman G.H."/>
            <person name="Houbraken J."/>
            <person name="Oakley B."/>
            <person name="Pocsi I."/>
            <person name="Scazzocchio C."/>
            <person name="Seiboth B."/>
            <person name="vanKuyk P.A."/>
            <person name="Wortman J."/>
            <person name="Dyer P.S."/>
            <person name="Grigoriev I.V."/>
        </authorList>
    </citation>
    <scope>NUCLEOTIDE SEQUENCE [LARGE SCALE GENOMIC DNA]</scope>
    <source>
        <strain evidence="7">ITEM 5010</strain>
    </source>
</reference>
<keyword evidence="3" id="KW-0804">Transcription</keyword>
<dbReference type="PANTHER" id="PTHR47655:SF3">
    <property type="entry name" value="ZN(II)2CYS6 TRANSCRIPTION FACTOR (EUROFUNG)"/>
    <property type="match status" value="1"/>
</dbReference>
<organism evidence="6 7">
    <name type="scientific">Aspergillus carbonarius (strain ITEM 5010)</name>
    <dbReference type="NCBI Taxonomy" id="602072"/>
    <lineage>
        <taxon>Eukaryota</taxon>
        <taxon>Fungi</taxon>
        <taxon>Dikarya</taxon>
        <taxon>Ascomycota</taxon>
        <taxon>Pezizomycotina</taxon>
        <taxon>Eurotiomycetes</taxon>
        <taxon>Eurotiomycetidae</taxon>
        <taxon>Eurotiales</taxon>
        <taxon>Aspergillaceae</taxon>
        <taxon>Aspergillus</taxon>
        <taxon>Aspergillus subgen. Circumdati</taxon>
    </lineage>
</organism>
<evidence type="ECO:0000259" key="5">
    <source>
        <dbReference type="PROSITE" id="PS50048"/>
    </source>
</evidence>
<evidence type="ECO:0000313" key="6">
    <source>
        <dbReference type="EMBL" id="OOF97610.1"/>
    </source>
</evidence>
<dbReference type="GO" id="GO:0008270">
    <property type="term" value="F:zinc ion binding"/>
    <property type="evidence" value="ECO:0007669"/>
    <property type="project" value="InterPro"/>
</dbReference>
<name>A0A1R3RT25_ASPC5</name>
<keyword evidence="1" id="KW-0805">Transcription regulation</keyword>
<evidence type="ECO:0000313" key="7">
    <source>
        <dbReference type="Proteomes" id="UP000188318"/>
    </source>
</evidence>
<dbReference type="Proteomes" id="UP000188318">
    <property type="component" value="Unassembled WGS sequence"/>
</dbReference>
<dbReference type="PROSITE" id="PS00463">
    <property type="entry name" value="ZN2_CY6_FUNGAL_1"/>
    <property type="match status" value="1"/>
</dbReference>
<dbReference type="GO" id="GO:0000981">
    <property type="term" value="F:DNA-binding transcription factor activity, RNA polymerase II-specific"/>
    <property type="evidence" value="ECO:0007669"/>
    <property type="project" value="InterPro"/>
</dbReference>
<dbReference type="OrthoDB" id="408373at2759"/>
<dbReference type="InterPro" id="IPR001138">
    <property type="entry name" value="Zn2Cys6_DnaBD"/>
</dbReference>
<evidence type="ECO:0000256" key="3">
    <source>
        <dbReference type="ARBA" id="ARBA00023163"/>
    </source>
</evidence>
<dbReference type="PROSITE" id="PS50048">
    <property type="entry name" value="ZN2_CY6_FUNGAL_2"/>
    <property type="match status" value="1"/>
</dbReference>
<dbReference type="PANTHER" id="PTHR47655">
    <property type="entry name" value="QUINIC ACID UTILIZATION ACTIVATOR"/>
    <property type="match status" value="1"/>
</dbReference>
<gene>
    <name evidence="6" type="ORF">ASPCADRAFT_4218</name>
</gene>
<dbReference type="Pfam" id="PF00172">
    <property type="entry name" value="Zn_clus"/>
    <property type="match status" value="1"/>
</dbReference>
<accession>A0A1R3RT25</accession>
<dbReference type="OMA" id="WSARTIQ"/>
<evidence type="ECO:0000256" key="1">
    <source>
        <dbReference type="ARBA" id="ARBA00023015"/>
    </source>
</evidence>
<dbReference type="Gene3D" id="4.10.240.10">
    <property type="entry name" value="Zn(2)-C6 fungal-type DNA-binding domain"/>
    <property type="match status" value="1"/>
</dbReference>
<protein>
    <recommendedName>
        <fullName evidence="5">Zn(2)-C6 fungal-type domain-containing protein</fullName>
    </recommendedName>
</protein>
<keyword evidence="4" id="KW-0539">Nucleus</keyword>
<dbReference type="SUPFAM" id="SSF57701">
    <property type="entry name" value="Zn2/Cys6 DNA-binding domain"/>
    <property type="match status" value="1"/>
</dbReference>
<dbReference type="GO" id="GO:0003677">
    <property type="term" value="F:DNA binding"/>
    <property type="evidence" value="ECO:0007669"/>
    <property type="project" value="UniProtKB-KW"/>
</dbReference>
<dbReference type="STRING" id="602072.A0A1R3RT25"/>
<dbReference type="AlphaFoldDB" id="A0A1R3RT25"/>
<sequence length="247" mass="27305">MTTPQQPVSGSANCRKRVYKACDRCRVKKAKCNGLRPCVRCKSDNAICCYGAGYKAHEKKSHPTGYAEALEQQHEWLVDGLQQLYRRLRDGEGWPGGPVSLDHHGLPCSHELLTRLGALDESKGEHFEEDTGALQQRLWSARTIQVTVRSDNGLNPLNHSFCLPSLALSRQPPLPPACVAPASVWPPIQASFFPVDGEEVSTSMPNPMLGMPEIRNSPNADMGYKYPWGVDPVRHADASTAFLFEPQ</sequence>
<proteinExistence type="predicted"/>
<keyword evidence="2" id="KW-0238">DNA-binding</keyword>
<dbReference type="VEuPathDB" id="FungiDB:ASPCADRAFT_4218"/>